<feature type="signal peptide" evidence="6">
    <location>
        <begin position="1"/>
        <end position="21"/>
    </location>
</feature>
<protein>
    <recommendedName>
        <fullName evidence="7">Solute-binding protein family 5 domain-containing protein</fullName>
    </recommendedName>
</protein>
<dbReference type="HOGENOM" id="CLU_017028_0_3_9"/>
<dbReference type="eggNOG" id="COG4166">
    <property type="taxonomic scope" value="Bacteria"/>
</dbReference>
<dbReference type="Gene3D" id="3.40.190.10">
    <property type="entry name" value="Periplasmic binding protein-like II"/>
    <property type="match status" value="1"/>
</dbReference>
<evidence type="ECO:0000313" key="9">
    <source>
        <dbReference type="Proteomes" id="UP000029585"/>
    </source>
</evidence>
<dbReference type="SUPFAM" id="SSF53850">
    <property type="entry name" value="Periplasmic binding protein-like II"/>
    <property type="match status" value="1"/>
</dbReference>
<dbReference type="PIRSF" id="PIRSF002741">
    <property type="entry name" value="MppA"/>
    <property type="match status" value="1"/>
</dbReference>
<dbReference type="InterPro" id="IPR000914">
    <property type="entry name" value="SBP_5_dom"/>
</dbReference>
<dbReference type="PANTHER" id="PTHR30290:SF10">
    <property type="entry name" value="PERIPLASMIC OLIGOPEPTIDE-BINDING PROTEIN-RELATED"/>
    <property type="match status" value="1"/>
</dbReference>
<keyword evidence="4 6" id="KW-0732">Signal</keyword>
<dbReference type="GO" id="GO:0015833">
    <property type="term" value="P:peptide transport"/>
    <property type="evidence" value="ECO:0007669"/>
    <property type="project" value="TreeGrafter"/>
</dbReference>
<dbReference type="InterPro" id="IPR039424">
    <property type="entry name" value="SBP_5"/>
</dbReference>
<evidence type="ECO:0000256" key="5">
    <source>
        <dbReference type="SAM" id="MobiDB-lite"/>
    </source>
</evidence>
<dbReference type="CDD" id="cd08504">
    <property type="entry name" value="PBP2_OppA"/>
    <property type="match status" value="1"/>
</dbReference>
<dbReference type="PANTHER" id="PTHR30290">
    <property type="entry name" value="PERIPLASMIC BINDING COMPONENT OF ABC TRANSPORTER"/>
    <property type="match status" value="1"/>
</dbReference>
<evidence type="ECO:0000256" key="4">
    <source>
        <dbReference type="ARBA" id="ARBA00022729"/>
    </source>
</evidence>
<dbReference type="RefSeq" id="WP_009259656.1">
    <property type="nucleotide sequence ID" value="NZ_KN174165.1"/>
</dbReference>
<name>A0A096D8R9_FLAPL</name>
<dbReference type="FunFam" id="3.90.76.10:FF:000001">
    <property type="entry name" value="Oligopeptide ABC transporter substrate-binding protein"/>
    <property type="match status" value="1"/>
</dbReference>
<dbReference type="Proteomes" id="UP000029585">
    <property type="component" value="Unassembled WGS sequence"/>
</dbReference>
<accession>A0A096D8R9</accession>
<dbReference type="GO" id="GO:0030288">
    <property type="term" value="C:outer membrane-bounded periplasmic space"/>
    <property type="evidence" value="ECO:0007669"/>
    <property type="project" value="UniProtKB-ARBA"/>
</dbReference>
<feature type="chain" id="PRO_5039714234" description="Solute-binding protein family 5 domain-containing protein" evidence="6">
    <location>
        <begin position="22"/>
        <end position="574"/>
    </location>
</feature>
<gene>
    <name evidence="8" type="ORF">HMPREF9460_03264</name>
</gene>
<dbReference type="GO" id="GO:1904680">
    <property type="term" value="F:peptide transmembrane transporter activity"/>
    <property type="evidence" value="ECO:0007669"/>
    <property type="project" value="TreeGrafter"/>
</dbReference>
<dbReference type="EMBL" id="ADLO01000100">
    <property type="protein sequence ID" value="KGF53939.1"/>
    <property type="molecule type" value="Genomic_DNA"/>
</dbReference>
<comment type="similarity">
    <text evidence="2">Belongs to the bacterial solute-binding protein 5 family.</text>
</comment>
<evidence type="ECO:0000256" key="3">
    <source>
        <dbReference type="ARBA" id="ARBA00022448"/>
    </source>
</evidence>
<evidence type="ECO:0000259" key="7">
    <source>
        <dbReference type="Pfam" id="PF00496"/>
    </source>
</evidence>
<feature type="domain" description="Solute-binding protein family 5" evidence="7">
    <location>
        <begin position="104"/>
        <end position="496"/>
    </location>
</feature>
<dbReference type="AlphaFoldDB" id="A0A096D8R9"/>
<comment type="caution">
    <text evidence="8">The sequence shown here is derived from an EMBL/GenBank/DDBJ whole genome shotgun (WGS) entry which is preliminary data.</text>
</comment>
<keyword evidence="3" id="KW-0813">Transport</keyword>
<reference evidence="8 9" key="1">
    <citation type="submission" date="2011-08" db="EMBL/GenBank/DDBJ databases">
        <title>The Genome Sequence of Clostridium orbiscindens 1_3_50AFAA.</title>
        <authorList>
            <consortium name="The Broad Institute Genome Sequencing Platform"/>
            <person name="Earl A."/>
            <person name="Ward D."/>
            <person name="Feldgarden M."/>
            <person name="Gevers D."/>
            <person name="Daigneault M."/>
            <person name="Strauss J."/>
            <person name="Allen-Vercoe E."/>
            <person name="Young S.K."/>
            <person name="Zeng Q."/>
            <person name="Gargeya S."/>
            <person name="Fitzgerald M."/>
            <person name="Haas B."/>
            <person name="Abouelleil A."/>
            <person name="Alvarado L."/>
            <person name="Arachchi H.M."/>
            <person name="Berlin A."/>
            <person name="Brown A."/>
            <person name="Chapman S.B."/>
            <person name="Chen Z."/>
            <person name="Dunbar C."/>
            <person name="Freedman E."/>
            <person name="Gearin G."/>
            <person name="Gellesch M."/>
            <person name="Goldberg J."/>
            <person name="Griggs A."/>
            <person name="Gujja S."/>
            <person name="Heiman D."/>
            <person name="Howarth C."/>
            <person name="Larson L."/>
            <person name="Lui A."/>
            <person name="MacDonald P.J.P."/>
            <person name="Montmayeur A."/>
            <person name="Murphy C."/>
            <person name="Neiman D."/>
            <person name="Pearson M."/>
            <person name="Priest M."/>
            <person name="Roberts A."/>
            <person name="Saif S."/>
            <person name="Shea T."/>
            <person name="Shenoy N."/>
            <person name="Sisk P."/>
            <person name="Stolte C."/>
            <person name="Sykes S."/>
            <person name="Wortman J."/>
            <person name="Nusbaum C."/>
            <person name="Birren B."/>
        </authorList>
    </citation>
    <scope>NUCLEOTIDE SEQUENCE [LARGE SCALE GENOMIC DNA]</scope>
    <source>
        <strain evidence="8 9">1_3_50AFAA</strain>
    </source>
</reference>
<keyword evidence="9" id="KW-1185">Reference proteome</keyword>
<organism evidence="8 9">
    <name type="scientific">Flavonifractor plautii 1_3_50AFAA</name>
    <dbReference type="NCBI Taxonomy" id="742738"/>
    <lineage>
        <taxon>Bacteria</taxon>
        <taxon>Bacillati</taxon>
        <taxon>Bacillota</taxon>
        <taxon>Clostridia</taxon>
        <taxon>Eubacteriales</taxon>
        <taxon>Oscillospiraceae</taxon>
        <taxon>Flavonifractor</taxon>
    </lineage>
</organism>
<evidence type="ECO:0000256" key="1">
    <source>
        <dbReference type="ARBA" id="ARBA00004196"/>
    </source>
</evidence>
<dbReference type="Gene3D" id="3.90.76.10">
    <property type="entry name" value="Dipeptide-binding Protein, Domain 1"/>
    <property type="match status" value="1"/>
</dbReference>
<comment type="subcellular location">
    <subcellularLocation>
        <location evidence="1">Cell envelope</location>
    </subcellularLocation>
</comment>
<dbReference type="Gene3D" id="3.10.105.10">
    <property type="entry name" value="Dipeptide-binding Protein, Domain 3"/>
    <property type="match status" value="1"/>
</dbReference>
<dbReference type="PATRIC" id="fig|742738.3.peg.3359"/>
<dbReference type="PROSITE" id="PS51257">
    <property type="entry name" value="PROKAR_LIPOPROTEIN"/>
    <property type="match status" value="1"/>
</dbReference>
<proteinExistence type="inferred from homology"/>
<dbReference type="FunFam" id="3.10.105.10:FF:000001">
    <property type="entry name" value="Oligopeptide ABC transporter, oligopeptide-binding protein"/>
    <property type="match status" value="1"/>
</dbReference>
<evidence type="ECO:0000256" key="6">
    <source>
        <dbReference type="SAM" id="SignalP"/>
    </source>
</evidence>
<dbReference type="InterPro" id="IPR030678">
    <property type="entry name" value="Peptide/Ni-bd"/>
</dbReference>
<dbReference type="Pfam" id="PF00496">
    <property type="entry name" value="SBP_bac_5"/>
    <property type="match status" value="1"/>
</dbReference>
<evidence type="ECO:0000256" key="2">
    <source>
        <dbReference type="ARBA" id="ARBA00005695"/>
    </source>
</evidence>
<dbReference type="GO" id="GO:0043190">
    <property type="term" value="C:ATP-binding cassette (ABC) transporter complex"/>
    <property type="evidence" value="ECO:0007669"/>
    <property type="project" value="InterPro"/>
</dbReference>
<evidence type="ECO:0000313" key="8">
    <source>
        <dbReference type="EMBL" id="KGF53939.1"/>
    </source>
</evidence>
<sequence length="574" mass="63190">MKKSRVLALGLTAALSVSLLAGCGTGDTQTTPAPEGSTPVETGTTGAANELNVCFASEPETMDPSMNRTVDGNVMITHLFEGLYKWVDSDPSGDGRNGATAVLEPGMAAEEPTVTPNEDGTYTYTFKLREDAKWSDGQPVTANDFVYSWRRLVDPATASPYNTIIAMVKNANEIIAGELPKEELGVAAPDEHTFEVTLTYNCPYFLDICAFPNCMPLREDIVEGNATWTQDPSTYVTNGAFKMASWTHDAEIVMVPNENYYDASSITLEKLTFKLMDDANAQLTAFKNGDLDYMQNPPPDEMATLLTDGTVIPGDYLGSYYACFNNTKEPFNDPLVRKAFSLAIDRNYIVEQVTQAGEIAADAWVPVSVVDAEGTSGDDFRTVGGSYWSVSKDDYEANCEEARKLLAEAGYENGVGFPETTYLYNTDDKHQAVAEALQSMWKNVLGVEVTLNNQDWNVFLETRSKGDYSICRNGWIADYNDPVSFLDMFMTDNGNNDAHYSNAEYDAIMTKVLSDSDAAGRMELMHQAEDLLVGEDQAIAPLYYYSQPYMVADDVHGMYYTPLGNFLFFHATKG</sequence>
<feature type="region of interest" description="Disordered" evidence="5">
    <location>
        <begin position="26"/>
        <end position="45"/>
    </location>
</feature>